<dbReference type="AlphaFoldDB" id="A0A1W6B7U1"/>
<dbReference type="STRING" id="1891675.B1H58_14670"/>
<dbReference type="PANTHER" id="PTHR43235">
    <property type="entry name" value="GLUTAMINE AMIDOTRANSFERASE PB2B2.05-RELATED"/>
    <property type="match status" value="1"/>
</dbReference>
<dbReference type="EC" id="3.5.1.94" evidence="5"/>
<dbReference type="EMBL" id="CP019706">
    <property type="protein sequence ID" value="ARJ43152.1"/>
    <property type="molecule type" value="Genomic_DNA"/>
</dbReference>
<dbReference type="GO" id="GO:0033969">
    <property type="term" value="F:gamma-glutamyl-gamma-aminobutyrate hydrolase activity"/>
    <property type="evidence" value="ECO:0007669"/>
    <property type="project" value="UniProtKB-EC"/>
</dbReference>
<dbReference type="Pfam" id="PF07722">
    <property type="entry name" value="Peptidase_C26"/>
    <property type="match status" value="1"/>
</dbReference>
<comment type="similarity">
    <text evidence="1">Belongs to the peptidase C26 family.</text>
</comment>
<dbReference type="GO" id="GO:0005829">
    <property type="term" value="C:cytosol"/>
    <property type="evidence" value="ECO:0007669"/>
    <property type="project" value="TreeGrafter"/>
</dbReference>
<reference evidence="6 7" key="1">
    <citation type="submission" date="2017-02" db="EMBL/GenBank/DDBJ databases">
        <title>Complete genome sequence of the drought resistance-promoting endophyte Pantoea alhagi LTYR-11Z.</title>
        <authorList>
            <person name="Zhang L."/>
        </authorList>
    </citation>
    <scope>NUCLEOTIDE SEQUENCE [LARGE SCALE GENOMIC DNA]</scope>
    <source>
        <strain evidence="6 7">LTYR-11Z</strain>
    </source>
</reference>
<sequence length="239" mass="26204">MCHTIKDGHPGWVLYQKYLDAIMDAGGVVIALPHRPGLGETISQRTLPLLDGLLLPGSPSNIEPWRYGAPGKEEESDPGRDELAMQLIPRALALRLPLLAICRGMQELTVAAGGTLNRQLPDEKVLHYADTDAPLAEQYAPAHHIALTPDGQLARLLGSAAPLQVNSLHKQGIKAPGPRLRPEAIAEDGVIEAVSVPEHPFAIGVQWHPEWQYQHSCASSRLFEAFINACHQYRKEKRL</sequence>
<dbReference type="InterPro" id="IPR044668">
    <property type="entry name" value="PuuD-like"/>
</dbReference>
<evidence type="ECO:0000256" key="1">
    <source>
        <dbReference type="ARBA" id="ARBA00011083"/>
    </source>
</evidence>
<accession>A0A1W6B7U1</accession>
<proteinExistence type="inferred from homology"/>
<dbReference type="SUPFAM" id="SSF52317">
    <property type="entry name" value="Class I glutamine amidotransferase-like"/>
    <property type="match status" value="1"/>
</dbReference>
<evidence type="ECO:0000256" key="4">
    <source>
        <dbReference type="ARBA" id="ARBA00060634"/>
    </source>
</evidence>
<organism evidence="6 7">
    <name type="scientific">Pantoea alhagi</name>
    <dbReference type="NCBI Taxonomy" id="1891675"/>
    <lineage>
        <taxon>Bacteria</taxon>
        <taxon>Pseudomonadati</taxon>
        <taxon>Pseudomonadota</taxon>
        <taxon>Gammaproteobacteria</taxon>
        <taxon>Enterobacterales</taxon>
        <taxon>Erwiniaceae</taxon>
        <taxon>Pantoea</taxon>
    </lineage>
</organism>
<dbReference type="FunFam" id="3.40.50.880:FF:000030">
    <property type="entry name" value="Gamma-glutamyl-gamma-aminobutyrate hydrolase PuuD"/>
    <property type="match status" value="1"/>
</dbReference>
<name>A0A1W6B7U1_9GAMM</name>
<dbReference type="Proteomes" id="UP000192900">
    <property type="component" value="Chromosome"/>
</dbReference>
<dbReference type="InterPro" id="IPR029062">
    <property type="entry name" value="Class_I_gatase-like"/>
</dbReference>
<dbReference type="GO" id="GO:0006598">
    <property type="term" value="P:polyamine catabolic process"/>
    <property type="evidence" value="ECO:0007669"/>
    <property type="project" value="TreeGrafter"/>
</dbReference>
<dbReference type="Gene3D" id="3.40.50.880">
    <property type="match status" value="1"/>
</dbReference>
<dbReference type="PANTHER" id="PTHR43235:SF1">
    <property type="entry name" value="GLUTAMINE AMIDOTRANSFERASE PB2B2.05-RELATED"/>
    <property type="match status" value="1"/>
</dbReference>
<keyword evidence="7" id="KW-1185">Reference proteome</keyword>
<gene>
    <name evidence="6" type="ORF">B1H58_14670</name>
</gene>
<evidence type="ECO:0000256" key="2">
    <source>
        <dbReference type="ARBA" id="ARBA00052718"/>
    </source>
</evidence>
<evidence type="ECO:0000256" key="5">
    <source>
        <dbReference type="ARBA" id="ARBA00066788"/>
    </source>
</evidence>
<protein>
    <recommendedName>
        <fullName evidence="5">gamma-glutamyl-gamma-aminobutyrate hydrolase</fullName>
        <ecNumber evidence="5">3.5.1.94</ecNumber>
    </recommendedName>
</protein>
<evidence type="ECO:0000313" key="6">
    <source>
        <dbReference type="EMBL" id="ARJ43152.1"/>
    </source>
</evidence>
<evidence type="ECO:0000256" key="3">
    <source>
        <dbReference type="ARBA" id="ARBA00055068"/>
    </source>
</evidence>
<dbReference type="PROSITE" id="PS51273">
    <property type="entry name" value="GATASE_TYPE_1"/>
    <property type="match status" value="1"/>
</dbReference>
<comment type="pathway">
    <text evidence="4">Amine and polyamine degradation; putrescine degradation; 4-aminobutanoate from putrescine: step 4/4.</text>
</comment>
<dbReference type="InterPro" id="IPR011697">
    <property type="entry name" value="Peptidase_C26"/>
</dbReference>
<comment type="function">
    <text evidence="3">Involved in the breakdown of putrescine via hydrolysis of the gamma-glutamyl linkage of gamma-glutamyl-gamma-aminobutyrate.</text>
</comment>
<dbReference type="KEGG" id="palh:B1H58_14670"/>
<evidence type="ECO:0000313" key="7">
    <source>
        <dbReference type="Proteomes" id="UP000192900"/>
    </source>
</evidence>
<comment type="catalytic activity">
    <reaction evidence="2">
        <text>4-(gamma-L-glutamylamino)butanoate + H2O = 4-aminobutanoate + L-glutamate</text>
        <dbReference type="Rhea" id="RHEA:19737"/>
        <dbReference type="ChEBI" id="CHEBI:15377"/>
        <dbReference type="ChEBI" id="CHEBI:29985"/>
        <dbReference type="ChEBI" id="CHEBI:58800"/>
        <dbReference type="ChEBI" id="CHEBI:59888"/>
        <dbReference type="EC" id="3.5.1.94"/>
    </reaction>
</comment>